<reference evidence="2" key="2">
    <citation type="submission" date="2023-02" db="EMBL/GenBank/DDBJ databases">
        <authorList>
            <person name="Swenson N.G."/>
            <person name="Wegrzyn J.L."/>
            <person name="Mcevoy S.L."/>
        </authorList>
    </citation>
    <scope>NUCLEOTIDE SEQUENCE</scope>
    <source>
        <strain evidence="2">91603</strain>
        <tissue evidence="2">Leaf</tissue>
    </source>
</reference>
<organism evidence="2 3">
    <name type="scientific">Acer negundo</name>
    <name type="common">Box elder</name>
    <dbReference type="NCBI Taxonomy" id="4023"/>
    <lineage>
        <taxon>Eukaryota</taxon>
        <taxon>Viridiplantae</taxon>
        <taxon>Streptophyta</taxon>
        <taxon>Embryophyta</taxon>
        <taxon>Tracheophyta</taxon>
        <taxon>Spermatophyta</taxon>
        <taxon>Magnoliopsida</taxon>
        <taxon>eudicotyledons</taxon>
        <taxon>Gunneridae</taxon>
        <taxon>Pentapetalae</taxon>
        <taxon>rosids</taxon>
        <taxon>malvids</taxon>
        <taxon>Sapindales</taxon>
        <taxon>Sapindaceae</taxon>
        <taxon>Hippocastanoideae</taxon>
        <taxon>Acereae</taxon>
        <taxon>Acer</taxon>
    </lineage>
</organism>
<reference evidence="2" key="1">
    <citation type="journal article" date="2022" name="Plant J.">
        <title>Strategies of tolerance reflected in two North American maple genomes.</title>
        <authorList>
            <person name="McEvoy S.L."/>
            <person name="Sezen U.U."/>
            <person name="Trouern-Trend A."/>
            <person name="McMahon S.M."/>
            <person name="Schaberg P.G."/>
            <person name="Yang J."/>
            <person name="Wegrzyn J.L."/>
            <person name="Swenson N.G."/>
        </authorList>
    </citation>
    <scope>NUCLEOTIDE SEQUENCE</scope>
    <source>
        <strain evidence="2">91603</strain>
    </source>
</reference>
<sequence>MAITPRNCKIPTTSNVDEDNSDRLSSFPEHIIHHIFSFLDTVHVVRSSSVSRKWRYFLVSMPHLNFNINTFWSLLGEQWSIETTIKKFKDFVDGVLLSQNCSVDIQNFGLYYLKVRDDNTIYRWMNVMARRNVQQLDLSLLSHTPMELPLRLLAL</sequence>
<protein>
    <recommendedName>
        <fullName evidence="1">F-box domain-containing protein</fullName>
    </recommendedName>
</protein>
<evidence type="ECO:0000313" key="2">
    <source>
        <dbReference type="EMBL" id="KAI9186301.1"/>
    </source>
</evidence>
<dbReference type="InterPro" id="IPR053197">
    <property type="entry name" value="F-box_SCFL_complex_component"/>
</dbReference>
<dbReference type="SMART" id="SM00256">
    <property type="entry name" value="FBOX"/>
    <property type="match status" value="1"/>
</dbReference>
<dbReference type="PROSITE" id="PS50181">
    <property type="entry name" value="FBOX"/>
    <property type="match status" value="1"/>
</dbReference>
<evidence type="ECO:0000313" key="3">
    <source>
        <dbReference type="Proteomes" id="UP001064489"/>
    </source>
</evidence>
<accession>A0AAD5NVV4</accession>
<proteinExistence type="predicted"/>
<dbReference type="InterPro" id="IPR036047">
    <property type="entry name" value="F-box-like_dom_sf"/>
</dbReference>
<evidence type="ECO:0000259" key="1">
    <source>
        <dbReference type="PROSITE" id="PS50181"/>
    </source>
</evidence>
<gene>
    <name evidence="2" type="ORF">LWI28_016038</name>
</gene>
<feature type="domain" description="F-box" evidence="1">
    <location>
        <begin position="21"/>
        <end position="75"/>
    </location>
</feature>
<dbReference type="SUPFAM" id="SSF81383">
    <property type="entry name" value="F-box domain"/>
    <property type="match status" value="1"/>
</dbReference>
<dbReference type="Pfam" id="PF00646">
    <property type="entry name" value="F-box"/>
    <property type="match status" value="1"/>
</dbReference>
<dbReference type="EMBL" id="JAJSOW010000100">
    <property type="protein sequence ID" value="KAI9186301.1"/>
    <property type="molecule type" value="Genomic_DNA"/>
</dbReference>
<dbReference type="Gene3D" id="1.20.1280.50">
    <property type="match status" value="1"/>
</dbReference>
<dbReference type="AlphaFoldDB" id="A0AAD5NVV4"/>
<dbReference type="InterPro" id="IPR001810">
    <property type="entry name" value="F-box_dom"/>
</dbReference>
<dbReference type="PANTHER" id="PTHR34223">
    <property type="entry name" value="OS11G0201299 PROTEIN"/>
    <property type="match status" value="1"/>
</dbReference>
<keyword evidence="3" id="KW-1185">Reference proteome</keyword>
<dbReference type="Proteomes" id="UP001064489">
    <property type="component" value="Chromosome 3"/>
</dbReference>
<comment type="caution">
    <text evidence="2">The sequence shown here is derived from an EMBL/GenBank/DDBJ whole genome shotgun (WGS) entry which is preliminary data.</text>
</comment>
<name>A0AAD5NVV4_ACENE</name>
<dbReference type="PANTHER" id="PTHR34223:SF51">
    <property type="entry name" value="OS06G0556300 PROTEIN"/>
    <property type="match status" value="1"/>
</dbReference>